<dbReference type="Proteomes" id="UP000275777">
    <property type="component" value="Chromosome"/>
</dbReference>
<reference evidence="1 2" key="1">
    <citation type="submission" date="2018-12" db="EMBL/GenBank/DDBJ databases">
        <authorList>
            <consortium name="Pathogen Informatics"/>
        </authorList>
    </citation>
    <scope>NUCLEOTIDE SEQUENCE [LARGE SCALE GENOMIC DNA]</scope>
    <source>
        <strain evidence="1 2">NCTC9695</strain>
    </source>
</reference>
<evidence type="ECO:0000313" key="2">
    <source>
        <dbReference type="Proteomes" id="UP000275777"/>
    </source>
</evidence>
<dbReference type="GO" id="GO:0003677">
    <property type="term" value="F:DNA binding"/>
    <property type="evidence" value="ECO:0007669"/>
    <property type="project" value="InterPro"/>
</dbReference>
<gene>
    <name evidence="1" type="ORF">NCTC9695_03407</name>
</gene>
<sequence length="93" mass="10764">MFAEIDLAIFATVDEYLTRTGRNMRQLSEDMGINYNSFRRKVNRDKASPHPQHFTPQELIRLIKITGDCRVLRFINAECDRHLSQVAKIAEAA</sequence>
<name>A0A3S4JXK0_CHRVL</name>
<proteinExistence type="predicted"/>
<dbReference type="InterPro" id="IPR009679">
    <property type="entry name" value="Phage_186_CII-like"/>
</dbReference>
<protein>
    <submittedName>
        <fullName evidence="1">Uncharacterized protein</fullName>
    </submittedName>
</protein>
<dbReference type="EMBL" id="LR134182">
    <property type="protein sequence ID" value="VEB42953.1"/>
    <property type="molecule type" value="Genomic_DNA"/>
</dbReference>
<evidence type="ECO:0000313" key="1">
    <source>
        <dbReference type="EMBL" id="VEB42953.1"/>
    </source>
</evidence>
<dbReference type="Pfam" id="PF06892">
    <property type="entry name" value="Phage_CP76"/>
    <property type="match status" value="1"/>
</dbReference>
<organism evidence="1 2">
    <name type="scientific">Chromobacterium violaceum</name>
    <dbReference type="NCBI Taxonomy" id="536"/>
    <lineage>
        <taxon>Bacteria</taxon>
        <taxon>Pseudomonadati</taxon>
        <taxon>Pseudomonadota</taxon>
        <taxon>Betaproteobacteria</taxon>
        <taxon>Neisseriales</taxon>
        <taxon>Chromobacteriaceae</taxon>
        <taxon>Chromobacterium</taxon>
    </lineage>
</organism>
<accession>A0A3S4JXK0</accession>
<dbReference type="AlphaFoldDB" id="A0A3S4JXK0"/>